<dbReference type="Pfam" id="PF02845">
    <property type="entry name" value="CUE"/>
    <property type="match status" value="1"/>
</dbReference>
<feature type="compositionally biased region" description="Basic and acidic residues" evidence="1">
    <location>
        <begin position="503"/>
        <end position="514"/>
    </location>
</feature>
<reference evidence="3 4" key="1">
    <citation type="submission" date="2019-06" db="EMBL/GenBank/DDBJ databases">
        <title>A chromosomal-level reference genome of Carpinus fangiana (Coryloideae, Betulaceae).</title>
        <authorList>
            <person name="Yang X."/>
            <person name="Wang Z."/>
            <person name="Zhang L."/>
            <person name="Hao G."/>
            <person name="Liu J."/>
            <person name="Yang Y."/>
        </authorList>
    </citation>
    <scope>NUCLEOTIDE SEQUENCE [LARGE SCALE GENOMIC DNA]</scope>
    <source>
        <strain evidence="3">Cfa_2016G</strain>
        <tissue evidence="3">Leaf</tissue>
    </source>
</reference>
<comment type="caution">
    <text evidence="3">The sequence shown here is derived from an EMBL/GenBank/DDBJ whole genome shotgun (WGS) entry which is preliminary data.</text>
</comment>
<evidence type="ECO:0000313" key="4">
    <source>
        <dbReference type="Proteomes" id="UP000327013"/>
    </source>
</evidence>
<dbReference type="OrthoDB" id="9942608at2759"/>
<protein>
    <recommendedName>
        <fullName evidence="2">CUE domain-containing protein</fullName>
    </recommendedName>
</protein>
<organism evidence="3 4">
    <name type="scientific">Carpinus fangiana</name>
    <dbReference type="NCBI Taxonomy" id="176857"/>
    <lineage>
        <taxon>Eukaryota</taxon>
        <taxon>Viridiplantae</taxon>
        <taxon>Streptophyta</taxon>
        <taxon>Embryophyta</taxon>
        <taxon>Tracheophyta</taxon>
        <taxon>Spermatophyta</taxon>
        <taxon>Magnoliopsida</taxon>
        <taxon>eudicotyledons</taxon>
        <taxon>Gunneridae</taxon>
        <taxon>Pentapetalae</taxon>
        <taxon>rosids</taxon>
        <taxon>fabids</taxon>
        <taxon>Fagales</taxon>
        <taxon>Betulaceae</taxon>
        <taxon>Carpinus</taxon>
    </lineage>
</organism>
<dbReference type="InterPro" id="IPR009060">
    <property type="entry name" value="UBA-like_sf"/>
</dbReference>
<dbReference type="Gene3D" id="1.10.8.10">
    <property type="entry name" value="DNA helicase RuvA subunit, C-terminal domain"/>
    <property type="match status" value="1"/>
</dbReference>
<dbReference type="PANTHER" id="PTHR16461:SF5">
    <property type="entry name" value="TOLL-INTERACTING PROTEIN"/>
    <property type="match status" value="1"/>
</dbReference>
<dbReference type="PANTHER" id="PTHR16461">
    <property type="entry name" value="TOLL-INTERACTING PROTEIN"/>
    <property type="match status" value="1"/>
</dbReference>
<dbReference type="GO" id="GO:0043130">
    <property type="term" value="F:ubiquitin binding"/>
    <property type="evidence" value="ECO:0007669"/>
    <property type="project" value="InterPro"/>
</dbReference>
<sequence>MCVAAQGLCQAPPLERHVAVELDTRTPQATTLQNLTNKSRGRVSCSQSQATMSDSKTPEKTTAEKQAESPTTARPIDFDDDQQESGVVAKDGIETPTKPPRTSSLKPDRNVRFEEGDEAPPPKPPRPNSPNTEAMTTLKEAFPDIEPKVIHAVLVASGGQVEPAFNALLGMSDPNFQEDAPPPQPPRPSQQRQQEQQDEMYARQLAEHYRSQAQPPPPGGPRPADRDGGDREYSFFEDELPEIRDQLSKGFRDTQKTINKWVTNFRKTIDGEPDSDEDDPRIGSSTQRPPQRQNFGPKQSDQLRGIQRNADQMRSSSGRRSTDRERYDADPRVLSDNFNELELHDAEAEERPPPKPARPLANPDLFKPTPPVPSGPVDEVDALYEQPPPHNKTAVRSPSPNSQTGPNAPTPSSGKSKKWQPLTSVAPAPEAENDADDDPFKLNSDDEEDEKAKKEDLLKEDTDRLKSAAEKTRKESESAGDAKDDKKELGEHERSGSVGTRNTEAEELMKQDAK</sequence>
<feature type="compositionally biased region" description="Basic and acidic residues" evidence="1">
    <location>
        <begin position="223"/>
        <end position="234"/>
    </location>
</feature>
<feature type="compositionally biased region" description="Basic and acidic residues" evidence="1">
    <location>
        <begin position="56"/>
        <end position="67"/>
    </location>
</feature>
<feature type="compositionally biased region" description="Polar residues" evidence="1">
    <location>
        <begin position="283"/>
        <end position="302"/>
    </location>
</feature>
<dbReference type="PROSITE" id="PS51140">
    <property type="entry name" value="CUE"/>
    <property type="match status" value="1"/>
</dbReference>
<dbReference type="GO" id="GO:0005737">
    <property type="term" value="C:cytoplasm"/>
    <property type="evidence" value="ECO:0007669"/>
    <property type="project" value="TreeGrafter"/>
</dbReference>
<proteinExistence type="predicted"/>
<feature type="compositionally biased region" description="Basic and acidic residues" evidence="1">
    <location>
        <begin position="341"/>
        <end position="353"/>
    </location>
</feature>
<feature type="compositionally biased region" description="Polar residues" evidence="1">
    <location>
        <begin position="394"/>
        <end position="414"/>
    </location>
</feature>
<dbReference type="SMART" id="SM00546">
    <property type="entry name" value="CUE"/>
    <property type="match status" value="1"/>
</dbReference>
<dbReference type="InterPro" id="IPR041807">
    <property type="entry name" value="Cue5/Don1_CUE"/>
</dbReference>
<dbReference type="SUPFAM" id="SSF46934">
    <property type="entry name" value="UBA-like"/>
    <property type="match status" value="1"/>
</dbReference>
<feature type="compositionally biased region" description="Basic and acidic residues" evidence="1">
    <location>
        <begin position="438"/>
        <end position="495"/>
    </location>
</feature>
<accession>A0A5N6KRT2</accession>
<dbReference type="FunFam" id="1.10.8.10:FF:000064">
    <property type="entry name" value="Similar to CUE domain-containing protein"/>
    <property type="match status" value="1"/>
</dbReference>
<gene>
    <name evidence="3" type="ORF">FH972_022094</name>
</gene>
<dbReference type="GO" id="GO:0006511">
    <property type="term" value="P:ubiquitin-dependent protein catabolic process"/>
    <property type="evidence" value="ECO:0007669"/>
    <property type="project" value="TreeGrafter"/>
</dbReference>
<feature type="compositionally biased region" description="Basic and acidic residues" evidence="1">
    <location>
        <begin position="320"/>
        <end position="333"/>
    </location>
</feature>
<dbReference type="InterPro" id="IPR003892">
    <property type="entry name" value="CUE"/>
</dbReference>
<feature type="compositionally biased region" description="Pro residues" evidence="1">
    <location>
        <begin position="119"/>
        <end position="128"/>
    </location>
</feature>
<feature type="compositionally biased region" description="Polar residues" evidence="1">
    <location>
        <begin position="309"/>
        <end position="319"/>
    </location>
</feature>
<feature type="compositionally biased region" description="Polar residues" evidence="1">
    <location>
        <begin position="256"/>
        <end position="266"/>
    </location>
</feature>
<feature type="domain" description="CUE" evidence="2">
    <location>
        <begin position="130"/>
        <end position="173"/>
    </location>
</feature>
<feature type="region of interest" description="Disordered" evidence="1">
    <location>
        <begin position="31"/>
        <end position="140"/>
    </location>
</feature>
<dbReference type="EMBL" id="VIBQ01000010">
    <property type="protein sequence ID" value="KAB8339159.1"/>
    <property type="molecule type" value="Genomic_DNA"/>
</dbReference>
<keyword evidence="4" id="KW-1185">Reference proteome</keyword>
<evidence type="ECO:0000313" key="3">
    <source>
        <dbReference type="EMBL" id="KAB8339159.1"/>
    </source>
</evidence>
<name>A0A5N6KRT2_9ROSI</name>
<dbReference type="AlphaFoldDB" id="A0A5N6KRT2"/>
<evidence type="ECO:0000256" key="1">
    <source>
        <dbReference type="SAM" id="MobiDB-lite"/>
    </source>
</evidence>
<dbReference type="GO" id="GO:0031624">
    <property type="term" value="F:ubiquitin conjugating enzyme binding"/>
    <property type="evidence" value="ECO:0007669"/>
    <property type="project" value="TreeGrafter"/>
</dbReference>
<feature type="region of interest" description="Disordered" evidence="1">
    <location>
        <begin position="166"/>
        <end position="514"/>
    </location>
</feature>
<feature type="compositionally biased region" description="Polar residues" evidence="1">
    <location>
        <begin position="31"/>
        <end position="55"/>
    </location>
</feature>
<evidence type="ECO:0000259" key="2">
    <source>
        <dbReference type="PROSITE" id="PS51140"/>
    </source>
</evidence>
<feature type="compositionally biased region" description="Basic and acidic residues" evidence="1">
    <location>
        <begin position="241"/>
        <end position="255"/>
    </location>
</feature>
<dbReference type="CDD" id="cd14372">
    <property type="entry name" value="CUE_Cue5p_like"/>
    <property type="match status" value="1"/>
</dbReference>
<dbReference type="Proteomes" id="UP000327013">
    <property type="component" value="Unassembled WGS sequence"/>
</dbReference>